<evidence type="ECO:0000313" key="4">
    <source>
        <dbReference type="EMBL" id="QEG42045.1"/>
    </source>
</evidence>
<feature type="domain" description="BD-FAE-like" evidence="3">
    <location>
        <begin position="38"/>
        <end position="237"/>
    </location>
</feature>
<evidence type="ECO:0000256" key="1">
    <source>
        <dbReference type="ARBA" id="ARBA00022801"/>
    </source>
</evidence>
<gene>
    <name evidence="4" type="ORF">UC8_40750</name>
</gene>
<keyword evidence="5" id="KW-1185">Reference proteome</keyword>
<dbReference type="Proteomes" id="UP000325286">
    <property type="component" value="Chromosome"/>
</dbReference>
<feature type="signal peptide" evidence="2">
    <location>
        <begin position="1"/>
        <end position="19"/>
    </location>
</feature>
<dbReference type="Pfam" id="PF20434">
    <property type="entry name" value="BD-FAE"/>
    <property type="match status" value="1"/>
</dbReference>
<dbReference type="OrthoDB" id="265201at2"/>
<evidence type="ECO:0000313" key="5">
    <source>
        <dbReference type="Proteomes" id="UP000325286"/>
    </source>
</evidence>
<dbReference type="KEGG" id="rul:UC8_40750"/>
<dbReference type="InterPro" id="IPR049492">
    <property type="entry name" value="BD-FAE-like_dom"/>
</dbReference>
<keyword evidence="1" id="KW-0378">Hydrolase</keyword>
<keyword evidence="2" id="KW-0732">Signal</keyword>
<accession>A0A5B9QXF3</accession>
<name>A0A5B9QXF3_9BACT</name>
<dbReference type="EMBL" id="CP042914">
    <property type="protein sequence ID" value="QEG42045.1"/>
    <property type="molecule type" value="Genomic_DNA"/>
</dbReference>
<dbReference type="Gene3D" id="3.40.50.1820">
    <property type="entry name" value="alpha/beta hydrolase"/>
    <property type="match status" value="1"/>
</dbReference>
<protein>
    <submittedName>
        <fullName evidence="4">Acetyl esterase</fullName>
    </submittedName>
</protein>
<evidence type="ECO:0000256" key="2">
    <source>
        <dbReference type="SAM" id="SignalP"/>
    </source>
</evidence>
<dbReference type="RefSeq" id="WP_068141534.1">
    <property type="nucleotide sequence ID" value="NZ_CP042914.1"/>
</dbReference>
<evidence type="ECO:0000259" key="3">
    <source>
        <dbReference type="Pfam" id="PF20434"/>
    </source>
</evidence>
<proteinExistence type="predicted"/>
<reference evidence="4 5" key="1">
    <citation type="submission" date="2019-08" db="EMBL/GenBank/DDBJ databases">
        <title>Deep-cultivation of Planctomycetes and their phenomic and genomic characterization uncovers novel biology.</title>
        <authorList>
            <person name="Wiegand S."/>
            <person name="Jogler M."/>
            <person name="Boedeker C."/>
            <person name="Pinto D."/>
            <person name="Vollmers J."/>
            <person name="Rivas-Marin E."/>
            <person name="Kohn T."/>
            <person name="Peeters S.H."/>
            <person name="Heuer A."/>
            <person name="Rast P."/>
            <person name="Oberbeckmann S."/>
            <person name="Bunk B."/>
            <person name="Jeske O."/>
            <person name="Meyerdierks A."/>
            <person name="Storesund J.E."/>
            <person name="Kallscheuer N."/>
            <person name="Luecker S."/>
            <person name="Lage O.M."/>
            <person name="Pohl T."/>
            <person name="Merkel B.J."/>
            <person name="Hornburger P."/>
            <person name="Mueller R.-W."/>
            <person name="Bruemmer F."/>
            <person name="Labrenz M."/>
            <person name="Spormann A.M."/>
            <person name="Op den Camp H."/>
            <person name="Overmann J."/>
            <person name="Amann R."/>
            <person name="Jetten M.S.M."/>
            <person name="Mascher T."/>
            <person name="Medema M.H."/>
            <person name="Devos D.P."/>
            <person name="Kaster A.-K."/>
            <person name="Ovreas L."/>
            <person name="Rohde M."/>
            <person name="Galperin M.Y."/>
            <person name="Jogler C."/>
        </authorList>
    </citation>
    <scope>NUCLEOTIDE SEQUENCE [LARGE SCALE GENOMIC DNA]</scope>
    <source>
        <strain evidence="4 5">UC8</strain>
    </source>
</reference>
<sequence precursor="true">MKRIVLTLALLLFVQHVQAEDAKRLQNVPYGEHPRQVLDFYQAQSDTPTPVVFYIHGGGWRAGDKKTNPQAFLAKGISVVAINYRYVQNAVKENVEPPVKAPLHDAARALQFVRSKATEWNLDKQKIGATGGSAGACSSLWLAFHDDLAQPDSEDPIARESTRLYCAAVRGAQVSLDPKELRQWMPNYGYGAHAFGLRNFQALIDNRESVLPWIKEYSPIEHVSQDDPPIGLFYSGEVPVVGASPKDPTHSGIMGLKLAERLKEVDVDVVLVVPGVKDPEYRNSTEYLIDRLTK</sequence>
<dbReference type="PANTHER" id="PTHR48081">
    <property type="entry name" value="AB HYDROLASE SUPERFAMILY PROTEIN C4A8.06C"/>
    <property type="match status" value="1"/>
</dbReference>
<dbReference type="InterPro" id="IPR029058">
    <property type="entry name" value="AB_hydrolase_fold"/>
</dbReference>
<dbReference type="GO" id="GO:0016787">
    <property type="term" value="F:hydrolase activity"/>
    <property type="evidence" value="ECO:0007669"/>
    <property type="project" value="UniProtKB-KW"/>
</dbReference>
<dbReference type="AlphaFoldDB" id="A0A5B9QXF3"/>
<dbReference type="SUPFAM" id="SSF53474">
    <property type="entry name" value="alpha/beta-Hydrolases"/>
    <property type="match status" value="1"/>
</dbReference>
<dbReference type="InterPro" id="IPR050300">
    <property type="entry name" value="GDXG_lipolytic_enzyme"/>
</dbReference>
<organism evidence="4 5">
    <name type="scientific">Roseimaritima ulvae</name>
    <dbReference type="NCBI Taxonomy" id="980254"/>
    <lineage>
        <taxon>Bacteria</taxon>
        <taxon>Pseudomonadati</taxon>
        <taxon>Planctomycetota</taxon>
        <taxon>Planctomycetia</taxon>
        <taxon>Pirellulales</taxon>
        <taxon>Pirellulaceae</taxon>
        <taxon>Roseimaritima</taxon>
    </lineage>
</organism>
<feature type="chain" id="PRO_5022948377" evidence="2">
    <location>
        <begin position="20"/>
        <end position="294"/>
    </location>
</feature>